<feature type="compositionally biased region" description="Polar residues" evidence="1">
    <location>
        <begin position="23"/>
        <end position="40"/>
    </location>
</feature>
<dbReference type="PANTHER" id="PTHR21083:SF0">
    <property type="entry name" value="DYNEIN AXONEMAL ASSEMBLY FACTOR 6"/>
    <property type="match status" value="1"/>
</dbReference>
<feature type="compositionally biased region" description="Basic and acidic residues" evidence="1">
    <location>
        <begin position="61"/>
        <end position="72"/>
    </location>
</feature>
<proteinExistence type="predicted"/>
<reference evidence="2 3" key="1">
    <citation type="submission" date="2021-04" db="EMBL/GenBank/DDBJ databases">
        <authorList>
            <person name="Bliznina A."/>
        </authorList>
    </citation>
    <scope>NUCLEOTIDE SEQUENCE [LARGE SCALE GENOMIC DNA]</scope>
</reference>
<accession>A0ABN7RVG1</accession>
<dbReference type="EMBL" id="OU015568">
    <property type="protein sequence ID" value="CAG5084064.1"/>
    <property type="molecule type" value="Genomic_DNA"/>
</dbReference>
<keyword evidence="3" id="KW-1185">Reference proteome</keyword>
<name>A0ABN7RVG1_OIKDI</name>
<feature type="region of interest" description="Disordered" evidence="1">
    <location>
        <begin position="1"/>
        <end position="92"/>
    </location>
</feature>
<protein>
    <submittedName>
        <fullName evidence="2">Oidioi.mRNA.OKI2018_I69.PAR.g10536.t1.cds</fullName>
    </submittedName>
</protein>
<gene>
    <name evidence="2" type="ORF">OKIOD_LOCUS2094</name>
</gene>
<organism evidence="2 3">
    <name type="scientific">Oikopleura dioica</name>
    <name type="common">Tunicate</name>
    <dbReference type="NCBI Taxonomy" id="34765"/>
    <lineage>
        <taxon>Eukaryota</taxon>
        <taxon>Metazoa</taxon>
        <taxon>Chordata</taxon>
        <taxon>Tunicata</taxon>
        <taxon>Appendicularia</taxon>
        <taxon>Copelata</taxon>
        <taxon>Oikopleuridae</taxon>
        <taxon>Oikopleura</taxon>
    </lineage>
</organism>
<evidence type="ECO:0000256" key="1">
    <source>
        <dbReference type="SAM" id="MobiDB-lite"/>
    </source>
</evidence>
<dbReference type="InterPro" id="IPR026697">
    <property type="entry name" value="DNAAF6"/>
</dbReference>
<evidence type="ECO:0000313" key="3">
    <source>
        <dbReference type="Proteomes" id="UP001158576"/>
    </source>
</evidence>
<dbReference type="PANTHER" id="PTHR21083">
    <property type="entry name" value="TWISTER"/>
    <property type="match status" value="1"/>
</dbReference>
<evidence type="ECO:0000313" key="2">
    <source>
        <dbReference type="EMBL" id="CAG5084064.1"/>
    </source>
</evidence>
<sequence length="152" mass="16867">MDFDITKLQDIFAQGQKEEESPKATNPGLTPASFGSNQKQILPHKDIPKAKPFASSSTESEEPKKTTSKDIWGEDEDNTLIDQYDPRERPDVKDTYVQMVGAEDIFLGMGTKDPGTTSSDGLRMTFHLPKEKDMSGIELDVTDTEINLSTPN</sequence>
<dbReference type="Proteomes" id="UP001158576">
    <property type="component" value="Chromosome PAR"/>
</dbReference>